<dbReference type="Pfam" id="PF01048">
    <property type="entry name" value="PNP_UDP_1"/>
    <property type="match status" value="1"/>
</dbReference>
<evidence type="ECO:0000256" key="8">
    <source>
        <dbReference type="ARBA" id="ARBA00031036"/>
    </source>
</evidence>
<keyword evidence="13" id="KW-1185">Reference proteome</keyword>
<accession>A0A1T1ASB7</accession>
<dbReference type="Gene3D" id="3.40.50.1580">
    <property type="entry name" value="Nucleoside phosphorylase domain"/>
    <property type="match status" value="1"/>
</dbReference>
<evidence type="ECO:0000256" key="5">
    <source>
        <dbReference type="ARBA" id="ARBA00013834"/>
    </source>
</evidence>
<evidence type="ECO:0000256" key="9">
    <source>
        <dbReference type="PIRNR" id="PIRNR000477"/>
    </source>
</evidence>
<dbReference type="NCBIfam" id="TIGR01697">
    <property type="entry name" value="PNPH-PUNA-XAPA"/>
    <property type="match status" value="1"/>
</dbReference>
<feature type="binding site" evidence="10">
    <location>
        <position position="55"/>
    </location>
    <ligand>
        <name>phosphate</name>
        <dbReference type="ChEBI" id="CHEBI:43474"/>
    </ligand>
</feature>
<dbReference type="CDD" id="cd09009">
    <property type="entry name" value="PNP-EcPNPII_like"/>
    <property type="match status" value="1"/>
</dbReference>
<feature type="binding site" evidence="10">
    <location>
        <position position="107"/>
    </location>
    <ligand>
        <name>phosphate</name>
        <dbReference type="ChEBI" id="CHEBI:43474"/>
    </ligand>
</feature>
<dbReference type="AlphaFoldDB" id="A0A1T1ASB7"/>
<keyword evidence="7 9" id="KW-0808">Transferase</keyword>
<feature type="domain" description="Nucleoside phosphorylase" evidence="11">
    <location>
        <begin position="17"/>
        <end position="261"/>
    </location>
</feature>
<keyword evidence="6 9" id="KW-0328">Glycosyltransferase</keyword>
<dbReference type="OrthoDB" id="1523230at2"/>
<feature type="binding site" evidence="10">
    <location>
        <begin position="75"/>
        <end position="77"/>
    </location>
    <ligand>
        <name>phosphate</name>
        <dbReference type="ChEBI" id="CHEBI:43474"/>
    </ligand>
</feature>
<dbReference type="PIRSF" id="PIRSF000477">
    <property type="entry name" value="PurNPase"/>
    <property type="match status" value="1"/>
</dbReference>
<name>A0A1T1ASB7_RHOFE</name>
<sequence length="264" mass="27916">MNALSTIQARAGQLQPRIAVVLGSGWGGLTEHITDAIQIPYSELEGFPQPTVAGHSAMLWLGKIGNQAVAVMSGRKHGYETGAVDGMALPLQVLQALGCHTLVQTNAAGSLRLDMPPQSLMLVSDHINLPQRSPLVGLTGNQRFVNMVDAYDPELKQHAALIAKGQGATLFEGVYAWLLGPQFETPAEIRLVQGLGADAVGMSTVPETILARYLGLRVLALSFITNYGAGLSTEQLSHAHTLEQAQEGSAKASRLLADIIAALP</sequence>
<dbReference type="PANTHER" id="PTHR11904:SF9">
    <property type="entry name" value="PURINE NUCLEOSIDE PHOSPHORYLASE-RELATED"/>
    <property type="match status" value="1"/>
</dbReference>
<dbReference type="NCBIfam" id="NF006054">
    <property type="entry name" value="PRK08202.1"/>
    <property type="match status" value="1"/>
</dbReference>
<dbReference type="Proteomes" id="UP000190750">
    <property type="component" value="Unassembled WGS sequence"/>
</dbReference>
<comment type="similarity">
    <text evidence="2 9">Belongs to the PNP/MTAP phosphorylase family.</text>
</comment>
<evidence type="ECO:0000256" key="10">
    <source>
        <dbReference type="PIRSR" id="PIRSR000477-2"/>
    </source>
</evidence>
<feature type="binding site" evidence="10">
    <location>
        <position position="203"/>
    </location>
    <ligand>
        <name>phosphate</name>
        <dbReference type="ChEBI" id="CHEBI:43474"/>
    </ligand>
</feature>
<evidence type="ECO:0000256" key="4">
    <source>
        <dbReference type="ARBA" id="ARBA00011886"/>
    </source>
</evidence>
<evidence type="ECO:0000256" key="2">
    <source>
        <dbReference type="ARBA" id="ARBA00006751"/>
    </source>
</evidence>
<evidence type="ECO:0000256" key="6">
    <source>
        <dbReference type="ARBA" id="ARBA00022676"/>
    </source>
</evidence>
<protein>
    <recommendedName>
        <fullName evidence="5 9">Purine nucleoside phosphorylase</fullName>
        <ecNumber evidence="4 9">2.4.2.1</ecNumber>
    </recommendedName>
    <alternativeName>
        <fullName evidence="8 9">Inosine-guanosine phosphorylase</fullName>
    </alternativeName>
</protein>
<dbReference type="InterPro" id="IPR000845">
    <property type="entry name" value="Nucleoside_phosphorylase_d"/>
</dbReference>
<dbReference type="NCBIfam" id="TIGR01698">
    <property type="entry name" value="PUNP"/>
    <property type="match status" value="1"/>
</dbReference>
<dbReference type="InterPro" id="IPR035994">
    <property type="entry name" value="Nucleoside_phosphorylase_sf"/>
</dbReference>
<dbReference type="GO" id="GO:0005737">
    <property type="term" value="C:cytoplasm"/>
    <property type="evidence" value="ECO:0007669"/>
    <property type="project" value="TreeGrafter"/>
</dbReference>
<dbReference type="EMBL" id="MTJN01000002">
    <property type="protein sequence ID" value="OOV06996.1"/>
    <property type="molecule type" value="Genomic_DNA"/>
</dbReference>
<dbReference type="SUPFAM" id="SSF53167">
    <property type="entry name" value="Purine and uridine phosphorylases"/>
    <property type="match status" value="1"/>
</dbReference>
<feature type="binding site" evidence="10">
    <location>
        <position position="184"/>
    </location>
    <ligand>
        <name>a purine D-ribonucleoside</name>
        <dbReference type="ChEBI" id="CHEBI:142355"/>
    </ligand>
</feature>
<comment type="caution">
    <text evidence="12">The sequence shown here is derived from an EMBL/GenBank/DDBJ whole genome shotgun (WGS) entry which is preliminary data.</text>
</comment>
<dbReference type="UniPathway" id="UPA00606"/>
<comment type="function">
    <text evidence="9">The purine nucleoside phosphorylases catalyze the phosphorolytic breakdown of the N-glycosidic bond in the beta-(deoxy)ribonucleoside molecules, with the formation of the corresponding free purine bases and pentose-1-phosphate.</text>
</comment>
<comment type="subunit">
    <text evidence="3">Homotrimer.</text>
</comment>
<dbReference type="GO" id="GO:0004731">
    <property type="term" value="F:purine-nucleoside phosphorylase activity"/>
    <property type="evidence" value="ECO:0007669"/>
    <property type="project" value="UniProtKB-EC"/>
</dbReference>
<dbReference type="RefSeq" id="WP_078364824.1">
    <property type="nucleotide sequence ID" value="NZ_MTJN01000002.1"/>
</dbReference>
<dbReference type="InterPro" id="IPR011268">
    <property type="entry name" value="Purine_phosphorylase"/>
</dbReference>
<dbReference type="STRING" id="28066.RF819_09915"/>
<evidence type="ECO:0000256" key="3">
    <source>
        <dbReference type="ARBA" id="ARBA00011233"/>
    </source>
</evidence>
<dbReference type="InterPro" id="IPR011269">
    <property type="entry name" value="PUNP"/>
</dbReference>
<comment type="pathway">
    <text evidence="1 9">Purine metabolism; purine nucleoside salvage.</text>
</comment>
<dbReference type="GO" id="GO:0009116">
    <property type="term" value="P:nucleoside metabolic process"/>
    <property type="evidence" value="ECO:0007669"/>
    <property type="project" value="InterPro"/>
</dbReference>
<gene>
    <name evidence="12" type="ORF">RF819_09915</name>
</gene>
<evidence type="ECO:0000313" key="12">
    <source>
        <dbReference type="EMBL" id="OOV06996.1"/>
    </source>
</evidence>
<organism evidence="12 13">
    <name type="scientific">Rhodoferax fermentans</name>
    <dbReference type="NCBI Taxonomy" id="28066"/>
    <lineage>
        <taxon>Bacteria</taxon>
        <taxon>Pseudomonadati</taxon>
        <taxon>Pseudomonadota</taxon>
        <taxon>Betaproteobacteria</taxon>
        <taxon>Burkholderiales</taxon>
        <taxon>Comamonadaceae</taxon>
        <taxon>Rhodoferax</taxon>
    </lineage>
</organism>
<dbReference type="PANTHER" id="PTHR11904">
    <property type="entry name" value="METHYLTHIOADENOSINE/PURINE NUCLEOSIDE PHOSPHORYLASE"/>
    <property type="match status" value="1"/>
</dbReference>
<dbReference type="EC" id="2.4.2.1" evidence="4 9"/>
<evidence type="ECO:0000256" key="1">
    <source>
        <dbReference type="ARBA" id="ARBA00005058"/>
    </source>
</evidence>
<evidence type="ECO:0000259" key="11">
    <source>
        <dbReference type="Pfam" id="PF01048"/>
    </source>
</evidence>
<evidence type="ECO:0000256" key="7">
    <source>
        <dbReference type="ARBA" id="ARBA00022679"/>
    </source>
</evidence>
<reference evidence="12 13" key="1">
    <citation type="submission" date="2017-01" db="EMBL/GenBank/DDBJ databases">
        <title>Genome sequencing of Rhodoferax fermentans JCM 7819.</title>
        <authorList>
            <person name="Kim Y.J."/>
            <person name="Farh M.E.-A."/>
            <person name="Yang D.-C."/>
        </authorList>
    </citation>
    <scope>NUCLEOTIDE SEQUENCE [LARGE SCALE GENOMIC DNA]</scope>
    <source>
        <strain evidence="12 13">JCM 7819</strain>
    </source>
</reference>
<feature type="binding site" evidence="10">
    <location>
        <position position="226"/>
    </location>
    <ligand>
        <name>a purine D-ribonucleoside</name>
        <dbReference type="ChEBI" id="CHEBI:142355"/>
    </ligand>
</feature>
<feature type="binding site" evidence="10">
    <location>
        <position position="24"/>
    </location>
    <ligand>
        <name>phosphate</name>
        <dbReference type="ChEBI" id="CHEBI:43474"/>
    </ligand>
</feature>
<evidence type="ECO:0000313" key="13">
    <source>
        <dbReference type="Proteomes" id="UP000190750"/>
    </source>
</evidence>
<proteinExistence type="inferred from homology"/>